<dbReference type="GO" id="GO:0005739">
    <property type="term" value="C:mitochondrion"/>
    <property type="evidence" value="ECO:0007669"/>
    <property type="project" value="TreeGrafter"/>
</dbReference>
<keyword evidence="3" id="KW-1185">Reference proteome</keyword>
<evidence type="ECO:0000256" key="1">
    <source>
        <dbReference type="SAM" id="MobiDB-lite"/>
    </source>
</evidence>
<comment type="caution">
    <text evidence="2">The sequence shown here is derived from an EMBL/GenBank/DDBJ whole genome shotgun (WGS) entry which is preliminary data.</text>
</comment>
<dbReference type="EMBL" id="LNZH02000213">
    <property type="protein sequence ID" value="OCB84859.1"/>
    <property type="molecule type" value="Genomic_DNA"/>
</dbReference>
<evidence type="ECO:0000313" key="2">
    <source>
        <dbReference type="EMBL" id="OCB84859.1"/>
    </source>
</evidence>
<feature type="region of interest" description="Disordered" evidence="1">
    <location>
        <begin position="552"/>
        <end position="579"/>
    </location>
</feature>
<dbReference type="InterPro" id="IPR011009">
    <property type="entry name" value="Kinase-like_dom_sf"/>
</dbReference>
<dbReference type="InterPro" id="IPR051035">
    <property type="entry name" value="Mito_inheritance_9"/>
</dbReference>
<dbReference type="SUPFAM" id="SSF56112">
    <property type="entry name" value="Protein kinase-like (PK-like)"/>
    <property type="match status" value="1"/>
</dbReference>
<dbReference type="PANTHER" id="PTHR36091">
    <property type="entry name" value="ALTERED INHERITANCE OF MITOCHONDRIA PROTEIN 9, MITOCHONDRIAL"/>
    <property type="match status" value="1"/>
</dbReference>
<dbReference type="PANTHER" id="PTHR36091:SF2">
    <property type="entry name" value="AMINOGLYCOSIDE PHOSPHOTRANSFERASE DOMAIN-CONTAINING PROTEIN"/>
    <property type="match status" value="1"/>
</dbReference>
<dbReference type="OrthoDB" id="2968323at2759"/>
<reference evidence="2" key="1">
    <citation type="submission" date="2016-06" db="EMBL/GenBank/DDBJ databases">
        <title>Draft Genome sequence of the fungus Inonotus baumii.</title>
        <authorList>
            <person name="Zhu H."/>
            <person name="Lin W."/>
        </authorList>
    </citation>
    <scope>NUCLEOTIDE SEQUENCE</scope>
    <source>
        <strain evidence="2">821</strain>
    </source>
</reference>
<organism evidence="2 3">
    <name type="scientific">Sanghuangporus baumii</name>
    <name type="common">Phellinus baumii</name>
    <dbReference type="NCBI Taxonomy" id="108892"/>
    <lineage>
        <taxon>Eukaryota</taxon>
        <taxon>Fungi</taxon>
        <taxon>Dikarya</taxon>
        <taxon>Basidiomycota</taxon>
        <taxon>Agaricomycotina</taxon>
        <taxon>Agaricomycetes</taxon>
        <taxon>Hymenochaetales</taxon>
        <taxon>Hymenochaetaceae</taxon>
        <taxon>Sanghuangporus</taxon>
    </lineage>
</organism>
<evidence type="ECO:0000313" key="3">
    <source>
        <dbReference type="Proteomes" id="UP000757232"/>
    </source>
</evidence>
<protein>
    <recommendedName>
        <fullName evidence="4">Aminoglycoside phosphotransferase domain-containing protein</fullName>
    </recommendedName>
</protein>
<dbReference type="Gene3D" id="3.30.200.20">
    <property type="entry name" value="Phosphorylase Kinase, domain 1"/>
    <property type="match status" value="1"/>
</dbReference>
<dbReference type="Proteomes" id="UP000757232">
    <property type="component" value="Unassembled WGS sequence"/>
</dbReference>
<gene>
    <name evidence="2" type="ORF">A7U60_g8080</name>
</gene>
<name>A0A9Q5N8W9_SANBA</name>
<accession>A0A9Q5N8W9</accession>
<sequence>MSKDEEKEQAEFLFRYTSGRWLNSESDKVAEHYTKFNVDALKDVAASAGGAQSVTSVTKLAEGGFNRVLLLGLDNGKEVVARIPMARVDNTELVVTESDVATMEYVRARLGLPVPRVLAWCADLRMTPVGAEYIIMEKAEGTELFKVWPRLDLKQKKAVVDQWIGIEKALLRSSANGYGSLFHRNDVLPNLSFVDLCTDGVKESDFVVGLHVGSSFWAEERKELDIDRGPFGLHVGSSFWAEERKELDIDRGPWRNTLSYMTAAARREIVWISKFAKVDKKRSSFYPPAYQPNAHVALLERYLEVIPHFAPSDTDLTRPGLVYDDSSQANIFISEEKLAEGKIEISAVIDWSCTAVRPLFMAARWPKFAKHPSPHTTPRSGSESYGVGDVPPRNFDASLCKEELFDIRADLELRTLHDHYGKACAQRNPEYYRAMSFNNRELVEMTVDFSGRTWTDDLYAPLQACLAYISQHWSRLVLKTPLPTSLQFTHQDFARIQDETHAWRTSARNMSFLRNALKIQDEDCWVHPDDFVRATVLNSELKKGFVEMARSERQKESLEKAWPFEPEDGDGPEPDTARR</sequence>
<evidence type="ECO:0008006" key="4">
    <source>
        <dbReference type="Google" id="ProtNLM"/>
    </source>
</evidence>
<dbReference type="AlphaFoldDB" id="A0A9Q5N8W9"/>
<proteinExistence type="predicted"/>